<dbReference type="OMA" id="HERDPIV"/>
<feature type="region of interest" description="Disordered" evidence="1">
    <location>
        <begin position="335"/>
        <end position="356"/>
    </location>
</feature>
<feature type="compositionally biased region" description="Low complexity" evidence="1">
    <location>
        <begin position="575"/>
        <end position="586"/>
    </location>
</feature>
<sequence>MYSTGGGKSNRPYSSSSSTFKAPSRNANSFDSKSNHRSSRKNHIDDVCDETWPLDEVINRIELKSDISDNEDDQRYNVRSSQWRSGPRLMSDSFTTNRDVKRVPHGGTIYSSFSQGSKTWKDNSVKHRTYKTKKPSFIDQSDRYENSFYSNTRYDTNNNYIDDDEDHEKDDPNLSDDYSPTLRDVGIQCNFKKFPESNKKMIDPFTDRKPPVKVIKSSNNGIVSAFSDVPKLSSPDVINHRNDSYSLDDSLRTNAVYSQIDKSSKKISKTSKIYDNNDGGNISIVYKQPMNESLDSKTKNFSFNDSKYDVKTKEFSFSVGDTKLLPISLSNPNESFQTFSGRDKESRNQSASKAQDKEIIEETISISDVSSDDSFVRNQMQPMKPLNDTYSVSSRTSNKYLKDLPSKLASNSFQDSFSLSVGPTQFKQKDHRSDRTTRKHQTFDRFDNDENVLLENNSLRLKSSRSPYQNERLHKSNADLREQFIRDETRGGLAAAYKNRQQKNQNRHRTLSLNRMNGLADDRDRFVDDDHHDHYSSSFVNHRSNLHSNHSSNYSDHSHSNLPNNQYDYSTNYHQQYQPPSRYSSQTHLNSRLSDLGSASVHSRSRSIQHDRDPIVMYIPPANQKSINNVRGTDSPKLTSILRNNSTKSNATMQSTKSKKLPKQQKSQSKINLKESAKESKTGDRKSDLNRRYSIPKDTKFNWLNKFKLNKTSK</sequence>
<reference evidence="2" key="2">
    <citation type="submission" date="2020-01" db="EMBL/GenBank/DDBJ databases">
        <authorList>
            <person name="Korhonen P.K.K."/>
            <person name="Guangxu M.G."/>
            <person name="Wang T.W."/>
            <person name="Stroehlein A.J.S."/>
            <person name="Young N.D."/>
            <person name="Ang C.-S.A."/>
            <person name="Fernando D.W.F."/>
            <person name="Lu H.L."/>
            <person name="Taylor S.T."/>
            <person name="Ehtesham M.E.M."/>
            <person name="Najaraj S.H.N."/>
            <person name="Harsha G.H.G."/>
            <person name="Madugundu A.M."/>
            <person name="Renuse S.R."/>
            <person name="Holt D.H."/>
            <person name="Pandey A.P."/>
            <person name="Papenfuss A.P."/>
            <person name="Gasser R.B.G."/>
            <person name="Fischer K.F."/>
        </authorList>
    </citation>
    <scope>NUCLEOTIDE SEQUENCE</scope>
    <source>
        <strain evidence="2">SSS_KF_BRIS2020</strain>
    </source>
</reference>
<proteinExistence type="predicted"/>
<evidence type="ECO:0000313" key="4">
    <source>
        <dbReference type="Proteomes" id="UP000070412"/>
    </source>
</evidence>
<feature type="compositionally biased region" description="Basic and acidic residues" evidence="1">
    <location>
        <begin position="672"/>
        <end position="693"/>
    </location>
</feature>
<keyword evidence="4" id="KW-1185">Reference proteome</keyword>
<dbReference type="OrthoDB" id="6514669at2759"/>
<gene>
    <name evidence="2" type="ORF">SSS_7975</name>
</gene>
<feature type="region of interest" description="Disordered" evidence="1">
    <location>
        <begin position="540"/>
        <end position="693"/>
    </location>
</feature>
<feature type="region of interest" description="Disordered" evidence="1">
    <location>
        <begin position="1"/>
        <end position="46"/>
    </location>
</feature>
<feature type="compositionally biased region" description="Polar residues" evidence="1">
    <location>
        <begin position="623"/>
        <end position="653"/>
    </location>
</feature>
<reference evidence="4" key="1">
    <citation type="journal article" date="2020" name="PLoS Negl. Trop. Dis.">
        <title>High-quality nuclear genome for Sarcoptes scabiei-A critical resource for a neglected parasite.</title>
        <authorList>
            <person name="Korhonen P.K."/>
            <person name="Gasser R.B."/>
            <person name="Ma G."/>
            <person name="Wang T."/>
            <person name="Stroehlein A.J."/>
            <person name="Young N.D."/>
            <person name="Ang C.S."/>
            <person name="Fernando D.D."/>
            <person name="Lu H.C."/>
            <person name="Taylor S."/>
            <person name="Reynolds S.L."/>
            <person name="Mofiz E."/>
            <person name="Najaraj S.H."/>
            <person name="Gowda H."/>
            <person name="Madugundu A."/>
            <person name="Renuse S."/>
            <person name="Holt D."/>
            <person name="Pandey A."/>
            <person name="Papenfuss A.T."/>
            <person name="Fischer K."/>
        </authorList>
    </citation>
    <scope>NUCLEOTIDE SEQUENCE [LARGE SCALE GENOMIC DNA]</scope>
</reference>
<organism evidence="2">
    <name type="scientific">Sarcoptes scabiei</name>
    <name type="common">Itch mite</name>
    <name type="synonym">Acarus scabiei</name>
    <dbReference type="NCBI Taxonomy" id="52283"/>
    <lineage>
        <taxon>Eukaryota</taxon>
        <taxon>Metazoa</taxon>
        <taxon>Ecdysozoa</taxon>
        <taxon>Arthropoda</taxon>
        <taxon>Chelicerata</taxon>
        <taxon>Arachnida</taxon>
        <taxon>Acari</taxon>
        <taxon>Acariformes</taxon>
        <taxon>Sarcoptiformes</taxon>
        <taxon>Astigmata</taxon>
        <taxon>Psoroptidia</taxon>
        <taxon>Sarcoptoidea</taxon>
        <taxon>Sarcoptidae</taxon>
        <taxon>Sarcoptinae</taxon>
        <taxon>Sarcoptes</taxon>
    </lineage>
</organism>
<accession>A0A834R0V8</accession>
<protein>
    <submittedName>
        <fullName evidence="2 3">Uncharacterized protein</fullName>
    </submittedName>
</protein>
<evidence type="ECO:0000313" key="3">
    <source>
        <dbReference type="EnsemblMetazoa" id="KAF7488200.1"/>
    </source>
</evidence>
<feature type="region of interest" description="Disordered" evidence="1">
    <location>
        <begin position="72"/>
        <end position="92"/>
    </location>
</feature>
<feature type="compositionally biased region" description="Polar residues" evidence="1">
    <location>
        <begin position="562"/>
        <end position="574"/>
    </location>
</feature>
<feature type="compositionally biased region" description="Polar residues" evidence="1">
    <location>
        <begin position="11"/>
        <end position="32"/>
    </location>
</feature>
<dbReference type="EnsemblMetazoa" id="SSS_7975s_mrna">
    <property type="protein sequence ID" value="KAF7488200.1"/>
    <property type="gene ID" value="SSS_7975"/>
</dbReference>
<feature type="compositionally biased region" description="Low complexity" evidence="1">
    <location>
        <begin position="541"/>
        <end position="555"/>
    </location>
</feature>
<dbReference type="Proteomes" id="UP000070412">
    <property type="component" value="Unassembled WGS sequence"/>
</dbReference>
<dbReference type="AlphaFoldDB" id="A0A834R0V8"/>
<dbReference type="EMBL" id="WVUK01000066">
    <property type="protein sequence ID" value="KAF7488200.1"/>
    <property type="molecule type" value="Genomic_DNA"/>
</dbReference>
<reference evidence="3" key="3">
    <citation type="submission" date="2022-06" db="UniProtKB">
        <authorList>
            <consortium name="EnsemblMetazoa"/>
        </authorList>
    </citation>
    <scope>IDENTIFICATION</scope>
</reference>
<evidence type="ECO:0000313" key="2">
    <source>
        <dbReference type="EMBL" id="KAF7488200.1"/>
    </source>
</evidence>
<evidence type="ECO:0000256" key="1">
    <source>
        <dbReference type="SAM" id="MobiDB-lite"/>
    </source>
</evidence>
<name>A0A834R0V8_SARSC</name>
<feature type="region of interest" description="Disordered" evidence="1">
    <location>
        <begin position="154"/>
        <end position="179"/>
    </location>
</feature>